<accession>A0A6H5H776</accession>
<name>A0A6H5H776_9HEMI</name>
<dbReference type="Proteomes" id="UP000479000">
    <property type="component" value="Unassembled WGS sequence"/>
</dbReference>
<organism evidence="1 2">
    <name type="scientific">Nesidiocoris tenuis</name>
    <dbReference type="NCBI Taxonomy" id="355587"/>
    <lineage>
        <taxon>Eukaryota</taxon>
        <taxon>Metazoa</taxon>
        <taxon>Ecdysozoa</taxon>
        <taxon>Arthropoda</taxon>
        <taxon>Hexapoda</taxon>
        <taxon>Insecta</taxon>
        <taxon>Pterygota</taxon>
        <taxon>Neoptera</taxon>
        <taxon>Paraneoptera</taxon>
        <taxon>Hemiptera</taxon>
        <taxon>Heteroptera</taxon>
        <taxon>Panheteroptera</taxon>
        <taxon>Cimicomorpha</taxon>
        <taxon>Miridae</taxon>
        <taxon>Dicyphina</taxon>
        <taxon>Nesidiocoris</taxon>
    </lineage>
</organism>
<dbReference type="EMBL" id="CADCXU010025621">
    <property type="protein sequence ID" value="CAB0012691.1"/>
    <property type="molecule type" value="Genomic_DNA"/>
</dbReference>
<gene>
    <name evidence="1" type="ORF">NTEN_LOCUS17393</name>
</gene>
<reference evidence="1 2" key="1">
    <citation type="submission" date="2020-02" db="EMBL/GenBank/DDBJ databases">
        <authorList>
            <person name="Ferguson B K."/>
        </authorList>
    </citation>
    <scope>NUCLEOTIDE SEQUENCE [LARGE SCALE GENOMIC DNA]</scope>
</reference>
<dbReference type="OrthoDB" id="2423195at2759"/>
<evidence type="ECO:0000313" key="1">
    <source>
        <dbReference type="EMBL" id="CAB0012691.1"/>
    </source>
</evidence>
<sequence>MLKLSDGRVHPKNLKEFYRIGQILSVVQYYLTASSSVQSVNLSKVEVSNELNFHQRWMVYMTWQRKLVTVLEEERRLAQESLIVSQKALQEVSDYTLYKIQGVNPDIIGLTTTAAAQHYSALYALGGKNWKCSRGHGCSSTCNEPCPPCSVLVFRKLKCNHVQKIQCYLGDDRIHCNYKLAIELKRCGHENTVRCGFLFEHGESILRCNQKLVATLNCGHKLRYKCGTISAEDILNVACLEKCNRININCPEGHECDKKCSDPCGKCDHVVKKKLNCGHSMMVKCCESVDDVACHSPCSRQLQCRHICRNLCSQPCGHCREMLKAREENLKTIGEHWHRNQNIMDKINLELRQQLFNHMSQLQLGSDRTALFPLTTELSAPVRHHPWRPAVDGAQPQAAAESEIVPENESSYTNVLTDLQDQVASLMQAMSLDETEEQDEVFEIRTAINRDETSRFDKISARYSRLTKAERDLDCSPHQFHEDRKCCSDIPMLFPDSNHKSIMETCGMRGKGKGPGPGPGPGPVALRPIGRQQCSPWCSICNFPDRLGGTRRCFHPPEVPVFRRSGRVRTAPGSAPISEGFSQTYERGRVLAQGSYPVGRWERESRSLCTLDLFLEE</sequence>
<keyword evidence="2" id="KW-1185">Reference proteome</keyword>
<proteinExistence type="predicted"/>
<dbReference type="AlphaFoldDB" id="A0A6H5H776"/>
<protein>
    <submittedName>
        <fullName evidence="1">Uncharacterized protein</fullName>
    </submittedName>
</protein>
<evidence type="ECO:0000313" key="2">
    <source>
        <dbReference type="Proteomes" id="UP000479000"/>
    </source>
</evidence>